<dbReference type="PANTHER" id="PTHR30373:SF2">
    <property type="entry name" value="UPF0603 PROTEIN YGCG"/>
    <property type="match status" value="1"/>
</dbReference>
<feature type="domain" description="TPM" evidence="2">
    <location>
        <begin position="31"/>
        <end position="154"/>
    </location>
</feature>
<dbReference type="AlphaFoldDB" id="A0A8J6N1R3"/>
<comment type="caution">
    <text evidence="3">The sequence shown here is derived from an EMBL/GenBank/DDBJ whole genome shotgun (WGS) entry which is preliminary data.</text>
</comment>
<dbReference type="EMBL" id="JACNJD010000372">
    <property type="protein sequence ID" value="MBC8179312.1"/>
    <property type="molecule type" value="Genomic_DNA"/>
</dbReference>
<evidence type="ECO:0000256" key="1">
    <source>
        <dbReference type="SAM" id="Phobius"/>
    </source>
</evidence>
<evidence type="ECO:0000313" key="4">
    <source>
        <dbReference type="Proteomes" id="UP000650524"/>
    </source>
</evidence>
<evidence type="ECO:0000313" key="3">
    <source>
        <dbReference type="EMBL" id="MBC8179312.1"/>
    </source>
</evidence>
<feature type="transmembrane region" description="Helical" evidence="1">
    <location>
        <begin position="178"/>
        <end position="195"/>
    </location>
</feature>
<dbReference type="InterPro" id="IPR007621">
    <property type="entry name" value="TPM_dom"/>
</dbReference>
<sequence length="255" mass="26714">MVLLSAIFLFCLIPISAVKAERPFPKPKGLVNDFANVISPAYLQKLTAVTGALFQKTGIPVVVVTMPDIGGAEYNDYANRLYKAWGIGKKGEDKGVLIFVTVKERKMRIETGYGVEGILPDGLVGEIRDRYMTPFLKQDKFGEGLFAGALAVARVIAKASGIELSGQMPKKTVKKRGGFSFFPIIIILIIIMLISKRRGGSWFFFLPLLFGLSGGGGSGSRYSSGGSGGSFGGFGGGFGGFGGGMSGGGGAGGGF</sequence>
<keyword evidence="1" id="KW-0812">Transmembrane</keyword>
<evidence type="ECO:0000259" key="2">
    <source>
        <dbReference type="Pfam" id="PF04536"/>
    </source>
</evidence>
<dbReference type="PANTHER" id="PTHR30373">
    <property type="entry name" value="UPF0603 PROTEIN YGCG"/>
    <property type="match status" value="1"/>
</dbReference>
<feature type="transmembrane region" description="Helical" evidence="1">
    <location>
        <begin position="201"/>
        <end position="219"/>
    </location>
</feature>
<dbReference type="Pfam" id="PF04536">
    <property type="entry name" value="TPM_phosphatase"/>
    <property type="match status" value="1"/>
</dbReference>
<gene>
    <name evidence="3" type="ORF">H8E19_18060</name>
</gene>
<dbReference type="Proteomes" id="UP000650524">
    <property type="component" value="Unassembled WGS sequence"/>
</dbReference>
<keyword evidence="1" id="KW-1133">Transmembrane helix</keyword>
<dbReference type="Gene3D" id="3.10.310.50">
    <property type="match status" value="1"/>
</dbReference>
<name>A0A8J6N1R3_9DELT</name>
<keyword evidence="1" id="KW-0472">Membrane</keyword>
<protein>
    <submittedName>
        <fullName evidence="3">TPM domain-containing protein</fullName>
    </submittedName>
</protein>
<reference evidence="3 4" key="1">
    <citation type="submission" date="2020-08" db="EMBL/GenBank/DDBJ databases">
        <title>Bridging the membrane lipid divide: bacteria of the FCB group superphylum have the potential to synthesize archaeal ether lipids.</title>
        <authorList>
            <person name="Villanueva L."/>
            <person name="Von Meijenfeldt F.A.B."/>
            <person name="Westbye A.B."/>
            <person name="Yadav S."/>
            <person name="Hopmans E.C."/>
            <person name="Dutilh B.E."/>
            <person name="Sinninghe Damste J.S."/>
        </authorList>
    </citation>
    <scope>NUCLEOTIDE SEQUENCE [LARGE SCALE GENOMIC DNA]</scope>
    <source>
        <strain evidence="3">NIOZ-UU27</strain>
    </source>
</reference>
<accession>A0A8J6N1R3</accession>
<organism evidence="3 4">
    <name type="scientific">Candidatus Desulfacyla euxinica</name>
    <dbReference type="NCBI Taxonomy" id="2841693"/>
    <lineage>
        <taxon>Bacteria</taxon>
        <taxon>Deltaproteobacteria</taxon>
        <taxon>Candidatus Desulfacyla</taxon>
    </lineage>
</organism>
<proteinExistence type="predicted"/>